<feature type="region of interest" description="Disordered" evidence="9">
    <location>
        <begin position="670"/>
        <end position="692"/>
    </location>
</feature>
<proteinExistence type="inferred from homology"/>
<feature type="region of interest" description="Disordered" evidence="9">
    <location>
        <begin position="51"/>
        <end position="76"/>
    </location>
</feature>
<gene>
    <name evidence="10" type="ORF">I316_04306</name>
</gene>
<dbReference type="PANTHER" id="PTHR21443">
    <property type="entry name" value="CONSERVED OLIGOMERIC GOLGI COMPLEX COMPONENT 7"/>
    <property type="match status" value="1"/>
</dbReference>
<feature type="compositionally biased region" description="Polar residues" evidence="9">
    <location>
        <begin position="511"/>
        <end position="531"/>
    </location>
</feature>
<evidence type="ECO:0000256" key="2">
    <source>
        <dbReference type="ARBA" id="ARBA00005831"/>
    </source>
</evidence>
<dbReference type="STRING" id="1296120.A0A1B9GSA9"/>
<dbReference type="InterPro" id="IPR019335">
    <property type="entry name" value="COG7"/>
</dbReference>
<organism evidence="10 11">
    <name type="scientific">Kwoniella heveanensis BCC8398</name>
    <dbReference type="NCBI Taxonomy" id="1296120"/>
    <lineage>
        <taxon>Eukaryota</taxon>
        <taxon>Fungi</taxon>
        <taxon>Dikarya</taxon>
        <taxon>Basidiomycota</taxon>
        <taxon>Agaricomycotina</taxon>
        <taxon>Tremellomycetes</taxon>
        <taxon>Tremellales</taxon>
        <taxon>Cryptococcaceae</taxon>
        <taxon>Kwoniella</taxon>
    </lineage>
</organism>
<dbReference type="PANTHER" id="PTHR21443:SF0">
    <property type="entry name" value="CONSERVED OLIGOMERIC GOLGI COMPLEX SUBUNIT 7"/>
    <property type="match status" value="1"/>
</dbReference>
<dbReference type="OrthoDB" id="249612at2759"/>
<reference evidence="10 11" key="1">
    <citation type="submission" date="2013-07" db="EMBL/GenBank/DDBJ databases">
        <title>The Genome Sequence of Cryptococcus heveanensis BCC8398.</title>
        <authorList>
            <consortium name="The Broad Institute Genome Sequencing Platform"/>
            <person name="Cuomo C."/>
            <person name="Litvintseva A."/>
            <person name="Chen Y."/>
            <person name="Heitman J."/>
            <person name="Sun S."/>
            <person name="Springer D."/>
            <person name="Dromer F."/>
            <person name="Young S.K."/>
            <person name="Zeng Q."/>
            <person name="Gargeya S."/>
            <person name="Fitzgerald M."/>
            <person name="Abouelleil A."/>
            <person name="Alvarado L."/>
            <person name="Berlin A.M."/>
            <person name="Chapman S.B."/>
            <person name="Dewar J."/>
            <person name="Goldberg J."/>
            <person name="Griggs A."/>
            <person name="Gujja S."/>
            <person name="Hansen M."/>
            <person name="Howarth C."/>
            <person name="Imamovic A."/>
            <person name="Larimer J."/>
            <person name="McCowan C."/>
            <person name="Murphy C."/>
            <person name="Pearson M."/>
            <person name="Priest M."/>
            <person name="Roberts A."/>
            <person name="Saif S."/>
            <person name="Shea T."/>
            <person name="Sykes S."/>
            <person name="Wortman J."/>
            <person name="Nusbaum C."/>
            <person name="Birren B."/>
        </authorList>
    </citation>
    <scope>NUCLEOTIDE SEQUENCE [LARGE SCALE GENOMIC DNA]</scope>
    <source>
        <strain evidence="10 11">BCC8398</strain>
    </source>
</reference>
<feature type="region of interest" description="Disordered" evidence="9">
    <location>
        <begin position="1"/>
        <end position="28"/>
    </location>
</feature>
<comment type="similarity">
    <text evidence="2">Belongs to the COG7 family.</text>
</comment>
<dbReference type="GO" id="GO:0000139">
    <property type="term" value="C:Golgi membrane"/>
    <property type="evidence" value="ECO:0007669"/>
    <property type="project" value="UniProtKB-SubCell"/>
</dbReference>
<feature type="compositionally biased region" description="Low complexity" evidence="9">
    <location>
        <begin position="57"/>
        <end position="72"/>
    </location>
</feature>
<dbReference type="AlphaFoldDB" id="A0A1B9GSA9"/>
<feature type="compositionally biased region" description="Polar residues" evidence="9">
    <location>
        <begin position="670"/>
        <end position="679"/>
    </location>
</feature>
<dbReference type="GO" id="GO:0006886">
    <property type="term" value="P:intracellular protein transport"/>
    <property type="evidence" value="ECO:0007669"/>
    <property type="project" value="InterPro"/>
</dbReference>
<reference evidence="11" key="2">
    <citation type="submission" date="2013-12" db="EMBL/GenBank/DDBJ databases">
        <title>Evolution of pathogenesis and genome organization in the Tremellales.</title>
        <authorList>
            <person name="Cuomo C."/>
            <person name="Litvintseva A."/>
            <person name="Heitman J."/>
            <person name="Chen Y."/>
            <person name="Sun S."/>
            <person name="Springer D."/>
            <person name="Dromer F."/>
            <person name="Young S."/>
            <person name="Zeng Q."/>
            <person name="Chapman S."/>
            <person name="Gujja S."/>
            <person name="Saif S."/>
            <person name="Birren B."/>
        </authorList>
    </citation>
    <scope>NUCLEOTIDE SEQUENCE [LARGE SCALE GENOMIC DNA]</scope>
    <source>
        <strain evidence="11">BCC8398</strain>
    </source>
</reference>
<feature type="region of interest" description="Disordered" evidence="9">
    <location>
        <begin position="492"/>
        <end position="554"/>
    </location>
</feature>
<evidence type="ECO:0000256" key="4">
    <source>
        <dbReference type="ARBA" id="ARBA00022448"/>
    </source>
</evidence>
<comment type="subcellular location">
    <subcellularLocation>
        <location evidence="1">Golgi apparatus membrane</location>
        <topology evidence="1">Peripheral membrane protein</topology>
    </subcellularLocation>
</comment>
<dbReference type="GO" id="GO:0006890">
    <property type="term" value="P:retrograde vesicle-mediated transport, Golgi to endoplasmic reticulum"/>
    <property type="evidence" value="ECO:0007669"/>
    <property type="project" value="TreeGrafter"/>
</dbReference>
<feature type="region of interest" description="Disordered" evidence="9">
    <location>
        <begin position="146"/>
        <end position="202"/>
    </location>
</feature>
<accession>A0A1B9GSA9</accession>
<keyword evidence="5" id="KW-0653">Protein transport</keyword>
<feature type="compositionally biased region" description="Low complexity" evidence="9">
    <location>
        <begin position="492"/>
        <end position="510"/>
    </location>
</feature>
<keyword evidence="7" id="KW-0472">Membrane</keyword>
<evidence type="ECO:0000256" key="9">
    <source>
        <dbReference type="SAM" id="MobiDB-lite"/>
    </source>
</evidence>
<evidence type="ECO:0000313" key="11">
    <source>
        <dbReference type="Proteomes" id="UP000092666"/>
    </source>
</evidence>
<keyword evidence="4" id="KW-0813">Transport</keyword>
<evidence type="ECO:0000256" key="5">
    <source>
        <dbReference type="ARBA" id="ARBA00022927"/>
    </source>
</evidence>
<evidence type="ECO:0000256" key="1">
    <source>
        <dbReference type="ARBA" id="ARBA00004395"/>
    </source>
</evidence>
<sequence length="1033" mass="111700">MPPTPPAAAEAVVPSSSSSAQPASTLSTLASSLDASHADIPSFLNNLLAPLLPPSLPSSQPTPQSQGGSSQLKPDLEPIDRSLNELLTQLSLLSQDTSSAVEQSIHDVSRTVPRLAYDMQFMRESANGLASSLSLVQDRVSRQTELGSANATAGAGRLPLGGLKDGRKGPANGLGTEEDGEGVDGRSDPSDGGIRLGDGAKTQRSLEKLSQLDKLKTRLESARDILREAESWSTLESELGTLISNSQYQKAGQRLHEASRSMIVFEKTPAEYEDRKRLLISLTNQLELSVSKALKNSLEKDDVDECAMFYEVFLDMDRLDEFRKYYFNSKSAKILDRWNKANILESSPSAANTPVLNANPTIVPSSTGLDDTTSRPMAPVKFSTFLPSFYSLVLEVVKEQVENIPLIFPPELSPSILSSFVQTTFDALDPSFSSLLSSITEYHGSEALPELIRAYKATEELGVAIQGLIDRMSFNTQGGLLSGPLSTPGSVSGLVTSPSATTTIATSPSAQKASGPSPSAISMARTSSKRMSVSRRFSRAPTVSSTTGGPYDPHAGSDGSGWETTLYEPFLDLQSTYATLERRYLEHLLRVDPSLQPGSGATLSSSSGKDLSRSLVEKTTVVLAKGEEAISRCLAFTKGYGSLGLISALEAFISTFFANSQTVLHDELRAQTQSKGSKNGSRERDDLDFDGFSGGSGGGAGSAMGLGSGLDNSSQDWSSFQSSLHTLESCRDTSTKLDQFERRLNEHLQSVSRILKSSPGEGYDASSMTWGSILLLQQSTLNSIDLHTLISNPIRPILPISANQLSELTKSSQFEIQSIILQPLLSQLESYPVLSVWTKPDKVPRKGELVIPTFSLSPTDIISRVSEGLLDLLRIFEVWSGQTGLGWSLHTLPYIDLPQVQFASDAGRTDSTGDQFQPSPSPSPETVLSTWISSLSLTFLSHLTGKTLPSIRSLTSSGQSQLSTDLGYLSNAVGALDVRWEELNRWEKALEVVKDEATWRREMRDLRGSEGEGEEGEKEREIVRKIGWMRGWV</sequence>
<evidence type="ECO:0000256" key="6">
    <source>
        <dbReference type="ARBA" id="ARBA00023034"/>
    </source>
</evidence>
<keyword evidence="6" id="KW-0333">Golgi apparatus</keyword>
<dbReference type="GO" id="GO:0007030">
    <property type="term" value="P:Golgi organization"/>
    <property type="evidence" value="ECO:0007669"/>
    <property type="project" value="TreeGrafter"/>
</dbReference>
<evidence type="ECO:0000256" key="3">
    <source>
        <dbReference type="ARBA" id="ARBA00020984"/>
    </source>
</evidence>
<evidence type="ECO:0000256" key="8">
    <source>
        <dbReference type="ARBA" id="ARBA00031345"/>
    </source>
</evidence>
<evidence type="ECO:0000313" key="10">
    <source>
        <dbReference type="EMBL" id="OCF33960.1"/>
    </source>
</evidence>
<dbReference type="GO" id="GO:0017119">
    <property type="term" value="C:Golgi transport complex"/>
    <property type="evidence" value="ECO:0007669"/>
    <property type="project" value="InterPro"/>
</dbReference>
<evidence type="ECO:0000256" key="7">
    <source>
        <dbReference type="ARBA" id="ARBA00023136"/>
    </source>
</evidence>
<protein>
    <recommendedName>
        <fullName evidence="3">Conserved oligomeric Golgi complex subunit 7</fullName>
    </recommendedName>
    <alternativeName>
        <fullName evidence="8">Component of oligomeric Golgi complex 7</fullName>
    </alternativeName>
</protein>
<name>A0A1B9GSA9_9TREE</name>
<dbReference type="EMBL" id="KI669502">
    <property type="protein sequence ID" value="OCF33960.1"/>
    <property type="molecule type" value="Genomic_DNA"/>
</dbReference>
<dbReference type="Pfam" id="PF10191">
    <property type="entry name" value="COG7"/>
    <property type="match status" value="2"/>
</dbReference>
<keyword evidence="11" id="KW-1185">Reference proteome</keyword>
<dbReference type="Proteomes" id="UP000092666">
    <property type="component" value="Unassembled WGS sequence"/>
</dbReference>
<feature type="compositionally biased region" description="Low complexity" evidence="9">
    <location>
        <begin position="7"/>
        <end position="28"/>
    </location>
</feature>